<feature type="compositionally biased region" description="Gly residues" evidence="1">
    <location>
        <begin position="62"/>
        <end position="87"/>
    </location>
</feature>
<dbReference type="Proteomes" id="UP000649739">
    <property type="component" value="Unassembled WGS sequence"/>
</dbReference>
<evidence type="ECO:0000313" key="2">
    <source>
        <dbReference type="EMBL" id="GGK03275.1"/>
    </source>
</evidence>
<accession>A0A8J3B8J7</accession>
<dbReference type="EMBL" id="BMQB01000008">
    <property type="protein sequence ID" value="GGK03275.1"/>
    <property type="molecule type" value="Genomic_DNA"/>
</dbReference>
<reference evidence="2" key="2">
    <citation type="submission" date="2020-09" db="EMBL/GenBank/DDBJ databases">
        <authorList>
            <person name="Sun Q."/>
            <person name="Ohkuma M."/>
        </authorList>
    </citation>
    <scope>NUCLEOTIDE SEQUENCE</scope>
    <source>
        <strain evidence="2">JCM 3090</strain>
    </source>
</reference>
<evidence type="ECO:0000313" key="3">
    <source>
        <dbReference type="Proteomes" id="UP000649739"/>
    </source>
</evidence>
<feature type="compositionally biased region" description="Low complexity" evidence="1">
    <location>
        <begin position="8"/>
        <end position="34"/>
    </location>
</feature>
<proteinExistence type="predicted"/>
<keyword evidence="3" id="KW-1185">Reference proteome</keyword>
<name>A0A8J3B8J7_9ACTN</name>
<feature type="region of interest" description="Disordered" evidence="1">
    <location>
        <begin position="50"/>
        <end position="96"/>
    </location>
</feature>
<feature type="region of interest" description="Disordered" evidence="1">
    <location>
        <begin position="1"/>
        <end position="34"/>
    </location>
</feature>
<reference evidence="2" key="1">
    <citation type="journal article" date="2014" name="Int. J. Syst. Evol. Microbiol.">
        <title>Complete genome sequence of Corynebacterium casei LMG S-19264T (=DSM 44701T), isolated from a smear-ripened cheese.</title>
        <authorList>
            <consortium name="US DOE Joint Genome Institute (JGI-PGF)"/>
            <person name="Walter F."/>
            <person name="Albersmeier A."/>
            <person name="Kalinowski J."/>
            <person name="Ruckert C."/>
        </authorList>
    </citation>
    <scope>NUCLEOTIDE SEQUENCE</scope>
    <source>
        <strain evidence="2">JCM 3090</strain>
    </source>
</reference>
<sequence length="240" mass="23489">MTLRRPRAPGSAAGRPFRPARAGRSAASPRHPLPGRAAWPLLLALLLPTGCAGDPPGPPGSGSPGSAGTPGGAPRGAGSPGGGGSGGVPLREYVPPPDAPPGVVLLRPGGAAVRGLLVRAQWRGRSDAAGTRGVPRAGAVALAAGVPVRLRIDTAAPPATVDVLTYSAVDGRGLPVGAPRLHECAGAGPCGYTATGGRVTVRFTPPAGCRLLVLAGAWSVAEGGAPTALALASWAFPTEP</sequence>
<organism evidence="2 3">
    <name type="scientific">Pilimelia anulata</name>
    <dbReference type="NCBI Taxonomy" id="53371"/>
    <lineage>
        <taxon>Bacteria</taxon>
        <taxon>Bacillati</taxon>
        <taxon>Actinomycetota</taxon>
        <taxon>Actinomycetes</taxon>
        <taxon>Micromonosporales</taxon>
        <taxon>Micromonosporaceae</taxon>
        <taxon>Pilimelia</taxon>
    </lineage>
</organism>
<evidence type="ECO:0000256" key="1">
    <source>
        <dbReference type="SAM" id="MobiDB-lite"/>
    </source>
</evidence>
<protein>
    <submittedName>
        <fullName evidence="2">Uncharacterized protein</fullName>
    </submittedName>
</protein>
<gene>
    <name evidence="2" type="ORF">GCM10010123_36490</name>
</gene>
<dbReference type="RefSeq" id="WP_189171382.1">
    <property type="nucleotide sequence ID" value="NZ_BMQB01000008.1"/>
</dbReference>
<dbReference type="AlphaFoldDB" id="A0A8J3B8J7"/>
<comment type="caution">
    <text evidence="2">The sequence shown here is derived from an EMBL/GenBank/DDBJ whole genome shotgun (WGS) entry which is preliminary data.</text>
</comment>